<dbReference type="EMBL" id="LBMM01026858">
    <property type="protein sequence ID" value="KMQ82275.1"/>
    <property type="molecule type" value="Genomic_DNA"/>
</dbReference>
<dbReference type="AlphaFoldDB" id="A0A0J7MNU8"/>
<accession>A0A0J7MNU8</accession>
<feature type="non-terminal residue" evidence="1">
    <location>
        <position position="228"/>
    </location>
</feature>
<comment type="caution">
    <text evidence="1">The sequence shown here is derived from an EMBL/GenBank/DDBJ whole genome shotgun (WGS) entry which is preliminary data.</text>
</comment>
<evidence type="ECO:0008006" key="3">
    <source>
        <dbReference type="Google" id="ProtNLM"/>
    </source>
</evidence>
<evidence type="ECO:0000313" key="1">
    <source>
        <dbReference type="EMBL" id="KMQ82275.1"/>
    </source>
</evidence>
<reference evidence="1 2" key="1">
    <citation type="submission" date="2015-04" db="EMBL/GenBank/DDBJ databases">
        <title>Lasius niger genome sequencing.</title>
        <authorList>
            <person name="Konorov E.A."/>
            <person name="Nikitin M.A."/>
            <person name="Kirill M.V."/>
            <person name="Chang P."/>
        </authorList>
    </citation>
    <scope>NUCLEOTIDE SEQUENCE [LARGE SCALE GENOMIC DNA]</scope>
    <source>
        <tissue evidence="1">Whole</tissue>
    </source>
</reference>
<dbReference type="Proteomes" id="UP000036403">
    <property type="component" value="Unassembled WGS sequence"/>
</dbReference>
<name>A0A0J7MNU8_LASNI</name>
<keyword evidence="2" id="KW-1185">Reference proteome</keyword>
<dbReference type="PANTHER" id="PTHR21301:SF10">
    <property type="entry name" value="REVERSE TRANSCRIPTASE DOMAIN-CONTAINING PROTEIN"/>
    <property type="match status" value="1"/>
</dbReference>
<dbReference type="PANTHER" id="PTHR21301">
    <property type="entry name" value="REVERSE TRANSCRIPTASE"/>
    <property type="match status" value="1"/>
</dbReference>
<protein>
    <recommendedName>
        <fullName evidence="3">Reverse transcriptase domain-containing protein</fullName>
    </recommendedName>
</protein>
<dbReference type="PaxDb" id="67767-A0A0J7MNU8"/>
<sequence>MPKIVSDLLSLGDSFGLPIDLADKNDRLDSVLEVVKNFELCTNKIPQCSIEKTRTTVANSVHKWLSKQKHVTAIDKYLLKGFSICKKFLKTNDDILVTKADKGQVTVVMNRAEYMEKMNVLLNDQSTYKKLNKDPRPKSHVRDSWTFVNNIRHKNICDANIMISLDVTALFTNIPIDLVMKAVEKRWIQITLNTELTLQQFLYALEVVLGLNSFSFNGEYYEQVFGCP</sequence>
<organism evidence="1 2">
    <name type="scientific">Lasius niger</name>
    <name type="common">Black garden ant</name>
    <dbReference type="NCBI Taxonomy" id="67767"/>
    <lineage>
        <taxon>Eukaryota</taxon>
        <taxon>Metazoa</taxon>
        <taxon>Ecdysozoa</taxon>
        <taxon>Arthropoda</taxon>
        <taxon>Hexapoda</taxon>
        <taxon>Insecta</taxon>
        <taxon>Pterygota</taxon>
        <taxon>Neoptera</taxon>
        <taxon>Endopterygota</taxon>
        <taxon>Hymenoptera</taxon>
        <taxon>Apocrita</taxon>
        <taxon>Aculeata</taxon>
        <taxon>Formicoidea</taxon>
        <taxon>Formicidae</taxon>
        <taxon>Formicinae</taxon>
        <taxon>Lasius</taxon>
        <taxon>Lasius</taxon>
    </lineage>
</organism>
<gene>
    <name evidence="1" type="ORF">RF55_23574</name>
</gene>
<proteinExistence type="predicted"/>
<evidence type="ECO:0000313" key="2">
    <source>
        <dbReference type="Proteomes" id="UP000036403"/>
    </source>
</evidence>
<dbReference type="OrthoDB" id="7551601at2759"/>